<proteinExistence type="predicted"/>
<dbReference type="Gene3D" id="3.30.2020.30">
    <property type="match status" value="1"/>
</dbReference>
<dbReference type="FunFam" id="1.10.10.60:FF:000394">
    <property type="entry name" value="MYB transcription factor"/>
    <property type="match status" value="1"/>
</dbReference>
<evidence type="ECO:0000256" key="2">
    <source>
        <dbReference type="ARBA" id="ARBA00022723"/>
    </source>
</evidence>
<evidence type="ECO:0000256" key="3">
    <source>
        <dbReference type="ARBA" id="ARBA00022737"/>
    </source>
</evidence>
<evidence type="ECO:0000256" key="6">
    <source>
        <dbReference type="ARBA" id="ARBA00023125"/>
    </source>
</evidence>
<evidence type="ECO:0000256" key="8">
    <source>
        <dbReference type="ARBA" id="ARBA00023242"/>
    </source>
</evidence>
<dbReference type="Pfam" id="PF06155">
    <property type="entry name" value="GBBH-like_N"/>
    <property type="match status" value="1"/>
</dbReference>
<dbReference type="PROSITE" id="PS50090">
    <property type="entry name" value="MYB_LIKE"/>
    <property type="match status" value="2"/>
</dbReference>
<evidence type="ECO:0000256" key="5">
    <source>
        <dbReference type="ARBA" id="ARBA00023015"/>
    </source>
</evidence>
<dbReference type="InterPro" id="IPR009057">
    <property type="entry name" value="Homeodomain-like_sf"/>
</dbReference>
<evidence type="ECO:0000313" key="11">
    <source>
        <dbReference type="EnsemblPlants" id="Solyc02g093740.3.1"/>
    </source>
</evidence>
<name>A0A3Q7FBY6_SOLLC</name>
<dbReference type="OMA" id="KTISTCY"/>
<dbReference type="EnsemblPlants" id="Solyc02g093740.3.1">
    <property type="protein sequence ID" value="Solyc02g093740.3.1"/>
    <property type="gene ID" value="Solyc02g093740.3"/>
</dbReference>
<sequence>MGRQPCCDRVGLKRGPWTIEEDHKLVHFILNNGIQCWRTVPKLAGLQRCGKSCRLRWINYLRPDLKRGALSEAEEDQIIELHARLGNRWSKIASYFPGRTDNEIKNHWNTRIKKRLQVMGIDPLTHQPIDKEHETDELLPITETYYDKRNETENNIENANDISLPNNRLSENINGELWNKSFKTISTCYSPSISLESINFSTTSTATESSSNVAAAPAEEDDSVQQWMDSIFSFDPIQLVDVRILLTDIAPVGRFDLRKMNVIRRGVRSIYTTVDSPRLTRFALQPPKFVEVEFENGSLYKLSAEYLRIYSPAVDSKIRSICGEKVISGRRHVGIMSAEPIGNYGVRLLFDDLHKTGIFTWDYFYHLGSNKFALMRNYIRTLKKHGLSRDPPRRR</sequence>
<feature type="domain" description="Myb-like" evidence="9">
    <location>
        <begin position="9"/>
        <end position="61"/>
    </location>
</feature>
<dbReference type="GO" id="GO:0051707">
    <property type="term" value="P:response to other organism"/>
    <property type="evidence" value="ECO:0007669"/>
    <property type="project" value="UniProtKB-ARBA"/>
</dbReference>
<dbReference type="GO" id="GO:0046872">
    <property type="term" value="F:metal ion binding"/>
    <property type="evidence" value="ECO:0007669"/>
    <property type="project" value="UniProtKB-KW"/>
</dbReference>
<evidence type="ECO:0000256" key="1">
    <source>
        <dbReference type="ARBA" id="ARBA00004123"/>
    </source>
</evidence>
<organism evidence="11">
    <name type="scientific">Solanum lycopersicum</name>
    <name type="common">Tomato</name>
    <name type="synonym">Lycopersicon esculentum</name>
    <dbReference type="NCBI Taxonomy" id="4081"/>
    <lineage>
        <taxon>Eukaryota</taxon>
        <taxon>Viridiplantae</taxon>
        <taxon>Streptophyta</taxon>
        <taxon>Embryophyta</taxon>
        <taxon>Tracheophyta</taxon>
        <taxon>Spermatophyta</taxon>
        <taxon>Magnoliopsida</taxon>
        <taxon>eudicotyledons</taxon>
        <taxon>Gunneridae</taxon>
        <taxon>Pentapetalae</taxon>
        <taxon>asterids</taxon>
        <taxon>lamiids</taxon>
        <taxon>Solanales</taxon>
        <taxon>Solanaceae</taxon>
        <taxon>Solanoideae</taxon>
        <taxon>Solaneae</taxon>
        <taxon>Solanum</taxon>
        <taxon>Solanum subgen. Lycopersicon</taxon>
    </lineage>
</organism>
<reference evidence="11" key="1">
    <citation type="journal article" date="2012" name="Nature">
        <title>The tomato genome sequence provides insights into fleshy fruit evolution.</title>
        <authorList>
            <consortium name="Tomato Genome Consortium"/>
        </authorList>
    </citation>
    <scope>NUCLEOTIDE SEQUENCE [LARGE SCALE GENOMIC DNA]</scope>
    <source>
        <strain evidence="11">cv. Heinz 1706</strain>
    </source>
</reference>
<feature type="domain" description="HTH myb-type" evidence="10">
    <location>
        <begin position="9"/>
        <end position="61"/>
    </location>
</feature>
<dbReference type="PROSITE" id="PS51294">
    <property type="entry name" value="HTH_MYB"/>
    <property type="match status" value="2"/>
</dbReference>
<feature type="domain" description="Myb-like" evidence="9">
    <location>
        <begin position="62"/>
        <end position="112"/>
    </location>
</feature>
<dbReference type="FunFam" id="1.10.10.60:FF:000001">
    <property type="entry name" value="MYB-related transcription factor"/>
    <property type="match status" value="1"/>
</dbReference>
<dbReference type="GO" id="GO:0006355">
    <property type="term" value="P:regulation of DNA-templated transcription"/>
    <property type="evidence" value="ECO:0000318"/>
    <property type="project" value="GO_Central"/>
</dbReference>
<keyword evidence="3" id="KW-0677">Repeat</keyword>
<keyword evidence="6" id="KW-0238">DNA-binding</keyword>
<keyword evidence="2" id="KW-0479">Metal-binding</keyword>
<dbReference type="InterPro" id="IPR001005">
    <property type="entry name" value="SANT/Myb"/>
</dbReference>
<dbReference type="Gene3D" id="1.10.10.60">
    <property type="entry name" value="Homeodomain-like"/>
    <property type="match status" value="2"/>
</dbReference>
<dbReference type="InterPro" id="IPR010376">
    <property type="entry name" value="GBBH-like_N"/>
</dbReference>
<dbReference type="AlphaFoldDB" id="A0A3Q7FBY6"/>
<feature type="domain" description="HTH myb-type" evidence="10">
    <location>
        <begin position="62"/>
        <end position="116"/>
    </location>
</feature>
<keyword evidence="4" id="KW-0408">Iron</keyword>
<keyword evidence="5" id="KW-0805">Transcription regulation</keyword>
<dbReference type="Pfam" id="PF00249">
    <property type="entry name" value="Myb_DNA-binding"/>
    <property type="match status" value="2"/>
</dbReference>
<dbReference type="InterPro" id="IPR015495">
    <property type="entry name" value="Myb_TF_plants"/>
</dbReference>
<dbReference type="CDD" id="cd00167">
    <property type="entry name" value="SANT"/>
    <property type="match status" value="2"/>
</dbReference>
<dbReference type="PaxDb" id="4081-Solyc02g093740.2.1"/>
<accession>A0A3Q7FBY6</accession>
<protein>
    <submittedName>
        <fullName evidence="11">Uncharacterized protein</fullName>
    </submittedName>
</protein>
<keyword evidence="12" id="KW-1185">Reference proteome</keyword>
<dbReference type="PANTHER" id="PTHR47999">
    <property type="entry name" value="TRANSCRIPTION FACTOR MYB8-RELATED-RELATED"/>
    <property type="match status" value="1"/>
</dbReference>
<reference evidence="11" key="2">
    <citation type="submission" date="2019-01" db="UniProtKB">
        <authorList>
            <consortium name="EnsemblPlants"/>
        </authorList>
    </citation>
    <scope>IDENTIFICATION</scope>
    <source>
        <strain evidence="11">cv. Heinz 1706</strain>
    </source>
</reference>
<comment type="subcellular location">
    <subcellularLocation>
        <location evidence="1">Nucleus</location>
    </subcellularLocation>
</comment>
<dbReference type="Gramene" id="Solyc02g093740.3.1">
    <property type="protein sequence ID" value="Solyc02g093740.3.1"/>
    <property type="gene ID" value="Solyc02g093740.3"/>
</dbReference>
<dbReference type="PANTHER" id="PTHR47999:SF68">
    <property type="entry name" value="MYB DOMAIN PROTEIN 40"/>
    <property type="match status" value="1"/>
</dbReference>
<evidence type="ECO:0000313" key="12">
    <source>
        <dbReference type="Proteomes" id="UP000004994"/>
    </source>
</evidence>
<dbReference type="SMART" id="SM00717">
    <property type="entry name" value="SANT"/>
    <property type="match status" value="2"/>
</dbReference>
<dbReference type="SUPFAM" id="SSF46689">
    <property type="entry name" value="Homeodomain-like"/>
    <property type="match status" value="1"/>
</dbReference>
<dbReference type="InterPro" id="IPR017930">
    <property type="entry name" value="Myb_dom"/>
</dbReference>
<keyword evidence="8" id="KW-0539">Nucleus</keyword>
<evidence type="ECO:0000256" key="7">
    <source>
        <dbReference type="ARBA" id="ARBA00023163"/>
    </source>
</evidence>
<evidence type="ECO:0000256" key="4">
    <source>
        <dbReference type="ARBA" id="ARBA00023004"/>
    </source>
</evidence>
<dbReference type="GO" id="GO:0000987">
    <property type="term" value="F:cis-regulatory region sequence-specific DNA binding"/>
    <property type="evidence" value="ECO:0000318"/>
    <property type="project" value="GO_Central"/>
</dbReference>
<dbReference type="InterPro" id="IPR038492">
    <property type="entry name" value="GBBH-like_N_sf"/>
</dbReference>
<evidence type="ECO:0000259" key="10">
    <source>
        <dbReference type="PROSITE" id="PS51294"/>
    </source>
</evidence>
<dbReference type="Proteomes" id="UP000004994">
    <property type="component" value="Chromosome 2"/>
</dbReference>
<keyword evidence="7" id="KW-0804">Transcription</keyword>
<dbReference type="GO" id="GO:0010597">
    <property type="term" value="P:green leaf volatile biosynthetic process"/>
    <property type="evidence" value="ECO:0007669"/>
    <property type="project" value="UniProtKB-ARBA"/>
</dbReference>
<dbReference type="GO" id="GO:0005634">
    <property type="term" value="C:nucleus"/>
    <property type="evidence" value="ECO:0000318"/>
    <property type="project" value="GO_Central"/>
</dbReference>
<dbReference type="InParanoid" id="A0A3Q7FBY6"/>
<evidence type="ECO:0000259" key="9">
    <source>
        <dbReference type="PROSITE" id="PS50090"/>
    </source>
</evidence>